<dbReference type="Gene3D" id="3.30.110.70">
    <property type="entry name" value="Hypothetical protein apc22750. Chain B"/>
    <property type="match status" value="1"/>
</dbReference>
<dbReference type="Pfam" id="PF16358">
    <property type="entry name" value="RcsF"/>
    <property type="match status" value="1"/>
</dbReference>
<dbReference type="Proteomes" id="UP000621390">
    <property type="component" value="Unassembled WGS sequence"/>
</dbReference>
<sequence>MPGGFNQIDSGDIRIYHTGDTPSRAYELVSVVNGESCQRQFNGEPASDNKAIQALRVDAVRFKAHAVIKTQCFSLKPKADSICYSEVSCVGRAIRWRD</sequence>
<gene>
    <name evidence="1" type="ORF">JHC10_06300</name>
    <name evidence="2" type="ORF">JHC11_05470</name>
</gene>
<keyword evidence="4" id="KW-1185">Reference proteome</keyword>
<dbReference type="GO" id="GO:0035556">
    <property type="term" value="P:intracellular signal transduction"/>
    <property type="evidence" value="ECO:0007669"/>
    <property type="project" value="InterPro"/>
</dbReference>
<dbReference type="GO" id="GO:0009279">
    <property type="term" value="C:cell outer membrane"/>
    <property type="evidence" value="ECO:0007669"/>
    <property type="project" value="InterPro"/>
</dbReference>
<dbReference type="InterPro" id="IPR030852">
    <property type="entry name" value="RcsF"/>
</dbReference>
<evidence type="ECO:0000313" key="4">
    <source>
        <dbReference type="Proteomes" id="UP000655994"/>
    </source>
</evidence>
<name>A0A8I1G8V8_9GAMM</name>
<dbReference type="AlphaFoldDB" id="A0A8I1G8V8"/>
<proteinExistence type="predicted"/>
<dbReference type="RefSeq" id="WP_199494218.1">
    <property type="nucleotide sequence ID" value="NZ_JAEMOO010000006.1"/>
</dbReference>
<comment type="caution">
    <text evidence="2">The sequence shown here is derived from an EMBL/GenBank/DDBJ whole genome shotgun (WGS) entry which is preliminary data.</text>
</comment>
<dbReference type="EMBL" id="JAEMOS010000018">
    <property type="protein sequence ID" value="MBJ7266553.1"/>
    <property type="molecule type" value="Genomic_DNA"/>
</dbReference>
<dbReference type="Proteomes" id="UP000655994">
    <property type="component" value="Unassembled WGS sequence"/>
</dbReference>
<evidence type="ECO:0000313" key="3">
    <source>
        <dbReference type="Proteomes" id="UP000621390"/>
    </source>
</evidence>
<dbReference type="EMBL" id="JAEMOP010000002">
    <property type="protein sequence ID" value="MBJ7315440.1"/>
    <property type="molecule type" value="Genomic_DNA"/>
</dbReference>
<organism evidence="2 3">
    <name type="scientific">Idiomarina abyssalis</name>
    <dbReference type="NCBI Taxonomy" id="86102"/>
    <lineage>
        <taxon>Bacteria</taxon>
        <taxon>Pseudomonadati</taxon>
        <taxon>Pseudomonadota</taxon>
        <taxon>Gammaproteobacteria</taxon>
        <taxon>Alteromonadales</taxon>
        <taxon>Idiomarinaceae</taxon>
        <taxon>Idiomarina</taxon>
    </lineage>
</organism>
<protein>
    <submittedName>
        <fullName evidence="2">Uncharacterized protein</fullName>
    </submittedName>
</protein>
<evidence type="ECO:0000313" key="1">
    <source>
        <dbReference type="EMBL" id="MBJ7266553.1"/>
    </source>
</evidence>
<reference evidence="2 4" key="1">
    <citation type="submission" date="2020-09" db="EMBL/GenBank/DDBJ databases">
        <title>Draft Genomes of Bacterial Isolates from North Pond Shallow Sediments.</title>
        <authorList>
            <person name="Kiel Reese B."/>
            <person name="Mullis M."/>
            <person name="Weisend R.E."/>
        </authorList>
    </citation>
    <scope>NUCLEOTIDE SEQUENCE</scope>
    <source>
        <strain evidence="2">KJE-2</strain>
        <strain evidence="1 4">KJE-3</strain>
    </source>
</reference>
<evidence type="ECO:0000313" key="2">
    <source>
        <dbReference type="EMBL" id="MBJ7315440.1"/>
    </source>
</evidence>
<accession>A0A8I1G8V8</accession>